<dbReference type="SUPFAM" id="SSF48179">
    <property type="entry name" value="6-phosphogluconate dehydrogenase C-terminal domain-like"/>
    <property type="match status" value="1"/>
</dbReference>
<keyword evidence="5" id="KW-1185">Reference proteome</keyword>
<organism evidence="4 5">
    <name type="scientific">Pseudomonas cyclaminis</name>
    <dbReference type="NCBI Taxonomy" id="2781239"/>
    <lineage>
        <taxon>Bacteria</taxon>
        <taxon>Pseudomonadati</taxon>
        <taxon>Pseudomonadota</taxon>
        <taxon>Gammaproteobacteria</taxon>
        <taxon>Pseudomonadales</taxon>
        <taxon>Pseudomonadaceae</taxon>
        <taxon>Pseudomonas</taxon>
    </lineage>
</organism>
<dbReference type="InterPro" id="IPR036291">
    <property type="entry name" value="NAD(P)-bd_dom_sf"/>
</dbReference>
<evidence type="ECO:0000256" key="1">
    <source>
        <dbReference type="ARBA" id="ARBA00023002"/>
    </source>
</evidence>
<evidence type="ECO:0000313" key="4">
    <source>
        <dbReference type="EMBL" id="MBE8590248.1"/>
    </source>
</evidence>
<dbReference type="RefSeq" id="WP_193901557.1">
    <property type="nucleotide sequence ID" value="NZ_JADDUM010000030.1"/>
</dbReference>
<gene>
    <name evidence="4" type="ORF">IQK56_04515</name>
</gene>
<accession>A0ABR9SMV7</accession>
<comment type="caution">
    <text evidence="4">The sequence shown here is derived from an EMBL/GenBank/DDBJ whole genome shotgun (WGS) entry which is preliminary data.</text>
</comment>
<feature type="domain" description="3-hydroxyisobutyrate dehydrogenase-like NAD-binding" evidence="3">
    <location>
        <begin position="170"/>
        <end position="285"/>
    </location>
</feature>
<sequence length="455" mass="49587">MQAAKPKVGFIGTGNMGRPLIMRLLNAGYDVQVHDIDPAHAGPLIELGASWKDTPALCAHTCQIVVTCLPLPHHVLENMTGEHGALAGMAEGTVWIDTSTTDYHNTRHIAELARQKNIFSLEAPVSNLSHMGVDFANVCFYIGGDERGYSLSQVMLDTMGRKSFYVGEIGAGQSVKLLTNLLFYTATVVWAELLVMARANDIPLHWLWDYVKVSRGNCFVSNQLTPFIFDASYDHSCTLEITVKDTSLTEALADELGVAMPLGRIVAQRYRQAGMLFDSQDNHVKVAVMSQRENGLSLTLPDFHAPSPYGANREYRHGGAVIEDPLGRITPALAPTFHSGLVFTDDSKIKLASHLVEFLACINKVILDEAWQIGRAIGLSDALIEQVVNWSCGPSWVAEHLDSYEPSLDSIAAVGALQQAMHLPVIEQIFHQSILGFQAPARAVGHGLRQGAVAP</sequence>
<dbReference type="EMBL" id="JADDUM010000030">
    <property type="protein sequence ID" value="MBE8590248.1"/>
    <property type="molecule type" value="Genomic_DNA"/>
</dbReference>
<evidence type="ECO:0000259" key="3">
    <source>
        <dbReference type="Pfam" id="PF14833"/>
    </source>
</evidence>
<dbReference type="PANTHER" id="PTHR22981">
    <property type="entry name" value="3-HYDROXYISOBUTYRATE DEHYDROGENASE-RELATED"/>
    <property type="match status" value="1"/>
</dbReference>
<dbReference type="Gene3D" id="3.40.50.720">
    <property type="entry name" value="NAD(P)-binding Rossmann-like Domain"/>
    <property type="match status" value="1"/>
</dbReference>
<name>A0ABR9SMV7_9PSED</name>
<dbReference type="SUPFAM" id="SSF51735">
    <property type="entry name" value="NAD(P)-binding Rossmann-fold domains"/>
    <property type="match status" value="1"/>
</dbReference>
<dbReference type="Proteomes" id="UP000613075">
    <property type="component" value="Unassembled WGS sequence"/>
</dbReference>
<feature type="domain" description="6-phosphogluconate dehydrogenase NADP-binding" evidence="2">
    <location>
        <begin position="7"/>
        <end position="167"/>
    </location>
</feature>
<keyword evidence="1" id="KW-0560">Oxidoreductase</keyword>
<dbReference type="InterPro" id="IPR013328">
    <property type="entry name" value="6PGD_dom2"/>
</dbReference>
<dbReference type="PANTHER" id="PTHR22981:SF84">
    <property type="entry name" value="3-HYDROXYISOBUTYRATE DEHYDROGENASE"/>
    <property type="match status" value="1"/>
</dbReference>
<proteinExistence type="predicted"/>
<protein>
    <submittedName>
        <fullName evidence="4">NAD(P)-dependent oxidoreductase</fullName>
    </submittedName>
</protein>
<dbReference type="Pfam" id="PF03446">
    <property type="entry name" value="NAD_binding_2"/>
    <property type="match status" value="1"/>
</dbReference>
<dbReference type="InterPro" id="IPR006115">
    <property type="entry name" value="6PGDH_NADP-bd"/>
</dbReference>
<reference evidence="4 5" key="1">
    <citation type="submission" date="2020-10" db="EMBL/GenBank/DDBJ databases">
        <title>The draft genomes of Cyclamen pathogen Pseudomonas sp.</title>
        <authorList>
            <person name="Fujikawa T."/>
            <person name="Sawada H."/>
        </authorList>
    </citation>
    <scope>NUCLEOTIDE SEQUENCE [LARGE SCALE GENOMIC DNA]</scope>
    <source>
        <strain evidence="4 5">MAFF 301449</strain>
    </source>
</reference>
<dbReference type="InterPro" id="IPR008927">
    <property type="entry name" value="6-PGluconate_DH-like_C_sf"/>
</dbReference>
<dbReference type="Pfam" id="PF14833">
    <property type="entry name" value="NAD_binding_11"/>
    <property type="match status" value="1"/>
</dbReference>
<dbReference type="Gene3D" id="1.10.1040.10">
    <property type="entry name" value="N-(1-d-carboxylethyl)-l-norvaline Dehydrogenase, domain 2"/>
    <property type="match status" value="1"/>
</dbReference>
<dbReference type="InterPro" id="IPR029154">
    <property type="entry name" value="HIBADH-like_NADP-bd"/>
</dbReference>
<evidence type="ECO:0000259" key="2">
    <source>
        <dbReference type="Pfam" id="PF03446"/>
    </source>
</evidence>
<evidence type="ECO:0000313" key="5">
    <source>
        <dbReference type="Proteomes" id="UP000613075"/>
    </source>
</evidence>